<keyword evidence="3" id="KW-1185">Reference proteome</keyword>
<keyword evidence="1" id="KW-0472">Membrane</keyword>
<dbReference type="RefSeq" id="WP_193538046.1">
    <property type="nucleotide sequence ID" value="NZ_JADCLJ010000022.1"/>
</dbReference>
<evidence type="ECO:0000313" key="3">
    <source>
        <dbReference type="Proteomes" id="UP001516662"/>
    </source>
</evidence>
<evidence type="ECO:0000256" key="1">
    <source>
        <dbReference type="SAM" id="Phobius"/>
    </source>
</evidence>
<organism evidence="2 3">
    <name type="scientific">Litchfieldia luteola</name>
    <dbReference type="NCBI Taxonomy" id="682179"/>
    <lineage>
        <taxon>Bacteria</taxon>
        <taxon>Bacillati</taxon>
        <taxon>Bacillota</taxon>
        <taxon>Bacilli</taxon>
        <taxon>Bacillales</taxon>
        <taxon>Bacillaceae</taxon>
        <taxon>Litchfieldia</taxon>
    </lineage>
</organism>
<dbReference type="Pfam" id="PF07098">
    <property type="entry name" value="DUF1360"/>
    <property type="match status" value="1"/>
</dbReference>
<feature type="transmembrane region" description="Helical" evidence="1">
    <location>
        <begin position="91"/>
        <end position="111"/>
    </location>
</feature>
<dbReference type="EMBL" id="JADCLJ010000022">
    <property type="protein sequence ID" value="MBE4909429.1"/>
    <property type="molecule type" value="Genomic_DNA"/>
</dbReference>
<dbReference type="Proteomes" id="UP001516662">
    <property type="component" value="Unassembled WGS sequence"/>
</dbReference>
<keyword evidence="1" id="KW-0812">Transmembrane</keyword>
<reference evidence="2 3" key="1">
    <citation type="submission" date="2020-10" db="EMBL/GenBank/DDBJ databases">
        <title>Bacillus sp. HD4P25, an endophyte from a halophyte.</title>
        <authorList>
            <person name="Sun J.-Q."/>
        </authorList>
    </citation>
    <scope>NUCLEOTIDE SEQUENCE [LARGE SCALE GENOMIC DNA]</scope>
    <source>
        <strain evidence="2 3">YIM 93174</strain>
    </source>
</reference>
<comment type="caution">
    <text evidence="2">The sequence shown here is derived from an EMBL/GenBank/DDBJ whole genome shotgun (WGS) entry which is preliminary data.</text>
</comment>
<evidence type="ECO:0000313" key="2">
    <source>
        <dbReference type="EMBL" id="MBE4909429.1"/>
    </source>
</evidence>
<feature type="transmembrane region" description="Helical" evidence="1">
    <location>
        <begin position="62"/>
        <end position="85"/>
    </location>
</feature>
<dbReference type="InterPro" id="IPR010773">
    <property type="entry name" value="Mycophage_PG1_Gp7"/>
</dbReference>
<protein>
    <submittedName>
        <fullName evidence="2">DUF1360 domain-containing protein</fullName>
    </submittedName>
</protein>
<proteinExistence type="predicted"/>
<name>A0ABR9QLW0_9BACI</name>
<keyword evidence="1" id="KW-1133">Transmembrane helix</keyword>
<gene>
    <name evidence="2" type="ORF">IMZ08_15360</name>
</gene>
<accession>A0ABR9QLW0</accession>
<feature type="transmembrane region" description="Helical" evidence="1">
    <location>
        <begin position="6"/>
        <end position="23"/>
    </location>
</feature>
<sequence length="117" mass="13595">MELSWIYLLVFGLASFRLTRLLVFDKITAFIRRPFIDEIEEVEEDGTFSTFIEIKGTGIRKWFGELLSCYWCTGIWCSTFLYLLWLFIPVFIQPVIFILAIAGLAGLIETLNTKLLD</sequence>